<evidence type="ECO:0000256" key="1">
    <source>
        <dbReference type="ARBA" id="ARBA00004123"/>
    </source>
</evidence>
<dbReference type="GeneID" id="101846390"/>
<keyword evidence="9" id="KW-1185">Reference proteome</keyword>
<feature type="region of interest" description="Disordered" evidence="7">
    <location>
        <begin position="706"/>
        <end position="953"/>
    </location>
</feature>
<dbReference type="InterPro" id="IPR001356">
    <property type="entry name" value="HD"/>
</dbReference>
<evidence type="ECO:0000313" key="10">
    <source>
        <dbReference type="RefSeq" id="XP_035828960.1"/>
    </source>
</evidence>
<dbReference type="RefSeq" id="XP_035828960.1">
    <property type="nucleotide sequence ID" value="XM_035973067.1"/>
</dbReference>
<evidence type="ECO:0000256" key="5">
    <source>
        <dbReference type="PROSITE-ProRule" id="PRU00108"/>
    </source>
</evidence>
<dbReference type="PANTHER" id="PTHR24333:SF13">
    <property type="entry name" value="HOMEOBOX DOMAIN-CONTAINING PROTEIN"/>
    <property type="match status" value="1"/>
</dbReference>
<dbReference type="SMART" id="SM00389">
    <property type="entry name" value="HOX"/>
    <property type="match status" value="1"/>
</dbReference>
<accession>A0ABM1W2R7</accession>
<feature type="compositionally biased region" description="Polar residues" evidence="7">
    <location>
        <begin position="271"/>
        <end position="296"/>
    </location>
</feature>
<evidence type="ECO:0000256" key="6">
    <source>
        <dbReference type="RuleBase" id="RU000682"/>
    </source>
</evidence>
<feature type="non-terminal residue" evidence="10">
    <location>
        <position position="1233"/>
    </location>
</feature>
<feature type="region of interest" description="Disordered" evidence="7">
    <location>
        <begin position="1213"/>
        <end position="1233"/>
    </location>
</feature>
<feature type="DNA-binding region" description="Homeobox" evidence="5">
    <location>
        <begin position="34"/>
        <end position="93"/>
    </location>
</feature>
<feature type="compositionally biased region" description="Low complexity" evidence="7">
    <location>
        <begin position="841"/>
        <end position="883"/>
    </location>
</feature>
<dbReference type="PROSITE" id="PS00027">
    <property type="entry name" value="HOMEOBOX_1"/>
    <property type="match status" value="1"/>
</dbReference>
<dbReference type="PROSITE" id="PS50071">
    <property type="entry name" value="HOMEOBOX_2"/>
    <property type="match status" value="1"/>
</dbReference>
<evidence type="ECO:0000256" key="4">
    <source>
        <dbReference type="ARBA" id="ARBA00023242"/>
    </source>
</evidence>
<dbReference type="InterPro" id="IPR050848">
    <property type="entry name" value="Homeobox_TF"/>
</dbReference>
<feature type="compositionally biased region" description="Low complexity" evidence="7">
    <location>
        <begin position="1218"/>
        <end position="1233"/>
    </location>
</feature>
<evidence type="ECO:0000256" key="7">
    <source>
        <dbReference type="SAM" id="MobiDB-lite"/>
    </source>
</evidence>
<dbReference type="PANTHER" id="PTHR24333">
    <property type="entry name" value="HOMEO BOX HB9 LIKE A-RELATED"/>
    <property type="match status" value="1"/>
</dbReference>
<feature type="compositionally biased region" description="Low complexity" evidence="7">
    <location>
        <begin position="221"/>
        <end position="240"/>
    </location>
</feature>
<dbReference type="PRINTS" id="PR00024">
    <property type="entry name" value="HOMEOBOX"/>
</dbReference>
<dbReference type="Proteomes" id="UP000694888">
    <property type="component" value="Unplaced"/>
</dbReference>
<dbReference type="Pfam" id="PF00046">
    <property type="entry name" value="Homeodomain"/>
    <property type="match status" value="1"/>
</dbReference>
<dbReference type="SUPFAM" id="SSF46689">
    <property type="entry name" value="Homeodomain-like"/>
    <property type="match status" value="1"/>
</dbReference>
<organism evidence="9 10">
    <name type="scientific">Aplysia californica</name>
    <name type="common">California sea hare</name>
    <dbReference type="NCBI Taxonomy" id="6500"/>
    <lineage>
        <taxon>Eukaryota</taxon>
        <taxon>Metazoa</taxon>
        <taxon>Spiralia</taxon>
        <taxon>Lophotrochozoa</taxon>
        <taxon>Mollusca</taxon>
        <taxon>Gastropoda</taxon>
        <taxon>Heterobranchia</taxon>
        <taxon>Euthyneura</taxon>
        <taxon>Tectipleura</taxon>
        <taxon>Aplysiida</taxon>
        <taxon>Aplysioidea</taxon>
        <taxon>Aplysiidae</taxon>
        <taxon>Aplysia</taxon>
    </lineage>
</organism>
<dbReference type="CDD" id="cd00086">
    <property type="entry name" value="homeodomain"/>
    <property type="match status" value="1"/>
</dbReference>
<feature type="compositionally biased region" description="Polar residues" evidence="7">
    <location>
        <begin position="942"/>
        <end position="953"/>
    </location>
</feature>
<comment type="subcellular location">
    <subcellularLocation>
        <location evidence="1 5 6">Nucleus</location>
    </subcellularLocation>
</comment>
<dbReference type="InterPro" id="IPR009057">
    <property type="entry name" value="Homeodomain-like_sf"/>
</dbReference>
<feature type="domain" description="Homeobox" evidence="8">
    <location>
        <begin position="32"/>
        <end position="92"/>
    </location>
</feature>
<keyword evidence="2 5" id="KW-0238">DNA-binding</keyword>
<dbReference type="InterPro" id="IPR020479">
    <property type="entry name" value="HD_metazoa"/>
</dbReference>
<feature type="region of interest" description="Disordered" evidence="7">
    <location>
        <begin position="203"/>
        <end position="366"/>
    </location>
</feature>
<feature type="region of interest" description="Disordered" evidence="7">
    <location>
        <begin position="91"/>
        <end position="110"/>
    </location>
</feature>
<evidence type="ECO:0000259" key="8">
    <source>
        <dbReference type="PROSITE" id="PS50071"/>
    </source>
</evidence>
<evidence type="ECO:0000256" key="3">
    <source>
        <dbReference type="ARBA" id="ARBA00023155"/>
    </source>
</evidence>
<feature type="region of interest" description="Disordered" evidence="7">
    <location>
        <begin position="1109"/>
        <end position="1130"/>
    </location>
</feature>
<feature type="compositionally biased region" description="Basic and acidic residues" evidence="7">
    <location>
        <begin position="351"/>
        <end position="362"/>
    </location>
</feature>
<protein>
    <submittedName>
        <fullName evidence="10">Myb-like protein AA</fullName>
    </submittedName>
</protein>
<gene>
    <name evidence="10" type="primary">LOC101846390</name>
</gene>
<feature type="compositionally biased region" description="Low complexity" evidence="7">
    <location>
        <begin position="761"/>
        <end position="779"/>
    </location>
</feature>
<name>A0ABM1W2R7_APLCA</name>
<dbReference type="InterPro" id="IPR017970">
    <property type="entry name" value="Homeobox_CS"/>
</dbReference>
<feature type="compositionally biased region" description="Low complexity" evidence="7">
    <location>
        <begin position="894"/>
        <end position="935"/>
    </location>
</feature>
<feature type="region of interest" description="Disordered" evidence="7">
    <location>
        <begin position="1"/>
        <end position="37"/>
    </location>
</feature>
<dbReference type="Gene3D" id="1.10.10.60">
    <property type="entry name" value="Homeodomain-like"/>
    <property type="match status" value="1"/>
</dbReference>
<sequence length="1233" mass="132236">MPFGIGSASYMADDAPTQPSSSAPTGSSSNASGSRRLRTAYTNTQLLELEKEFHFNKYLCRPRRIEIAASLDLTERQVKVWFQNRRMKYKRQSHGGRGSKNGMKTSSDKDEMDLDEISNAGEDIKSLSGETVKMEEDVEDVMASETDADGNAVTLSSKPVTACDNGGDEVIKNENGMRKLNEEDERRIESVVDNFLEMKSPILATEKPAVSPNPRKRKYNKGGQSNVNKNNNNNSDSFSDVMKHKDKLGSGKGGHKNLGSDQTKAGREELNVSTDTGQASSGSPQPSALSNASSHDSGLCSPDSLHSNTSPTPGHHSSGLNSLLAPFSAPGGQEPSLRHNKSGKSGTTNSHEYRGQGRHQDNPHNMNFQIPQSAHSSIYSHQHIMHQQPLAATQQQTCDLQALDRFYSQHPDLAQSVRTDCHVTSALSSGEVTSVKYDGRKSITASSPSPLPSTSLSFCPTPSPHFPANLPSQSSSPFGPVTGDFRSSSHCKMAATNSPYATSGSHDTQTYRGLGNEIHQDIANTLIPGHAQQSSEGHFYYDSTDNGYPGLVYPGAMSQAMSGAHATTASNNGALSGSRLDRGHGLYAHSVSLATAGNTDNGGESDRNLAATAAAAQQQQQQQHHYLANNNYNDAILFCDNDDFNNNTSAVAAVTSGSNSSGGGTRAGVVVGVNSQSQQSQQQQQQQQHAYAFTTSCYGGKCDPQQGRAGEVASSLSHMNGPECSPSGPTSTFPAPLRDTMITGHTRQLQHQQPHHHQHHSQQQQHLLHHQPNSQQQQQCLTPTISNNNNNNNNNNNVLSGANGVPRFHSDRDATTSGPMKNDDLTHPFEYSAAGTLDTRSSSSVTPSTSSSSPSSSSQQQHQQHLSHSSSSSSASTDSNSEPRVSSDSCEQKTPATPTPASVASAPAAATRPLPGGGDSSLSSTLQQQQQQQQQPSAMAGQHQSMVHSSQAGNNSLVNSRQAAEMTRMTAPLRMDEQNIPGMDRQTLSRIDRQNESGMDRQNQEQMTSLHAHNAYLNNSASFYPHHQHPHLQQQYNGSGAVATSSSGTGGGGAVYYNGPTTPSKEEFERGYSVYNTGPSPFIACKNPTTRLTPPYVQVDNFACQLDTPSRNENHGMQRETGPQPHQQRMAPGSNNAYNLLAGGLARGVHGGADLTMTNHGAMQGYGQYYGGGYGTAPTARGYSFNPDMYPHQSHQLHPHHPHHHNLCFQKRQVEKTSISSSSSSSASSSSSS</sequence>
<reference evidence="10" key="1">
    <citation type="submission" date="2025-08" db="UniProtKB">
        <authorList>
            <consortium name="RefSeq"/>
        </authorList>
    </citation>
    <scope>IDENTIFICATION</scope>
</reference>
<feature type="compositionally biased region" description="Low complexity" evidence="7">
    <location>
        <begin position="787"/>
        <end position="797"/>
    </location>
</feature>
<evidence type="ECO:0000256" key="2">
    <source>
        <dbReference type="ARBA" id="ARBA00023125"/>
    </source>
</evidence>
<evidence type="ECO:0000313" key="9">
    <source>
        <dbReference type="Proteomes" id="UP000694888"/>
    </source>
</evidence>
<proteinExistence type="predicted"/>
<keyword evidence="3 5" id="KW-0371">Homeobox</keyword>
<keyword evidence="4 5" id="KW-0539">Nucleus</keyword>
<feature type="compositionally biased region" description="Low complexity" evidence="7">
    <location>
        <begin position="15"/>
        <end position="34"/>
    </location>
</feature>